<dbReference type="AlphaFoldDB" id="A0A0F9CVB3"/>
<comment type="caution">
    <text evidence="1">The sequence shown here is derived from an EMBL/GenBank/DDBJ whole genome shotgun (WGS) entry which is preliminary data.</text>
</comment>
<sequence>MSLLIKTLRTCLDCGLQAYTEEDLEKFRGQEKLCKACYNKERRRRKAEDDQFYLSRKFKDMKQRCYNPNWPETKYWGGRGITICQEWLDNPDLFIDWSLAHGWQRGLQIDRINNNGPYSPKNCRWVTPKEQARNRRNNVTDFEKGTRICYICKVKKPLESFYRERSNPAGRKYLCKNCSKTRRREVLNDSHDICE</sequence>
<gene>
    <name evidence="1" type="ORF">LCGC14_2622420</name>
</gene>
<accession>A0A0F9CVB3</accession>
<dbReference type="EMBL" id="LAZR01044783">
    <property type="protein sequence ID" value="KKL03808.1"/>
    <property type="molecule type" value="Genomic_DNA"/>
</dbReference>
<organism evidence="1">
    <name type="scientific">marine sediment metagenome</name>
    <dbReference type="NCBI Taxonomy" id="412755"/>
    <lineage>
        <taxon>unclassified sequences</taxon>
        <taxon>metagenomes</taxon>
        <taxon>ecological metagenomes</taxon>
    </lineage>
</organism>
<protein>
    <submittedName>
        <fullName evidence="1">Uncharacterized protein</fullName>
    </submittedName>
</protein>
<reference evidence="1" key="1">
    <citation type="journal article" date="2015" name="Nature">
        <title>Complex archaea that bridge the gap between prokaryotes and eukaryotes.</title>
        <authorList>
            <person name="Spang A."/>
            <person name="Saw J.H."/>
            <person name="Jorgensen S.L."/>
            <person name="Zaremba-Niedzwiedzka K."/>
            <person name="Martijn J."/>
            <person name="Lind A.E."/>
            <person name="van Eijk R."/>
            <person name="Schleper C."/>
            <person name="Guy L."/>
            <person name="Ettema T.J."/>
        </authorList>
    </citation>
    <scope>NUCLEOTIDE SEQUENCE</scope>
</reference>
<name>A0A0F9CVB3_9ZZZZ</name>
<dbReference type="Gene3D" id="3.30.40.220">
    <property type="match status" value="1"/>
</dbReference>
<evidence type="ECO:0000313" key="1">
    <source>
        <dbReference type="EMBL" id="KKL03808.1"/>
    </source>
</evidence>
<proteinExistence type="predicted"/>